<evidence type="ECO:0000256" key="3">
    <source>
        <dbReference type="ARBA" id="ARBA00022676"/>
    </source>
</evidence>
<keyword evidence="7 9" id="KW-0472">Membrane</keyword>
<feature type="transmembrane region" description="Helical" evidence="9">
    <location>
        <begin position="117"/>
        <end position="137"/>
    </location>
</feature>
<evidence type="ECO:0000313" key="12">
    <source>
        <dbReference type="Proteomes" id="UP001422759"/>
    </source>
</evidence>
<sequence>MDSRPPTTEPAPGSWFVPKQKQQAADPAESAEPTAAEPDPDPAPSPVRAAVRAAVRDVVEPPAEYENEQTMQLRALPEPVAEPDPGYAFAEPVRPGWTLPPVADVAWSARASRRRTWISRGVLLALLIVQSVLTLRLRNSAFEDEALYLYAGHAEIAQLFHGAPDYGGFAGYFSGAPTLYPVLAAAVDSLWGLTGVRAMSLLFMLVANGLLYSFTRRLFNERAGLCAAVLFAFAQSTLFLGNLATYDALAVLLLAAATWIVVRVGHGHWALPLLAAPVAALAVGVKYAAALYLPTIALLLLLVAYQRHGVLRALLRTALFTLGTGGLLGAGLYASGYMTAISGTTTARAHGDTPTLAMIEDSTRWGGLLFAVACVGTVLYARRARLSEMPGWRQAVPGARWRLALGVLLSATALLAPLYQIHLSTSTSLHKHVGFGLLFAAPMAGVGMARMMGAHFKFPQLAIAISVIALTMGMSQSAKNFGIWPDTTYLIQDLSNKVQPGQRWLGEPHEGPVYYLTDLHRTEYQYWTSVFYIDYTGRKGQHLSGVAGYRAAIQDGWFDGVVLDVADGMGDVPRAVRDEMRTGGKYRLSSALPYRTSAGTGHFEVWLRSTPAPAPAPAQAAAAPAPAPDPAQAPMATPTPTPTPAPTPKATTTRKAAPAATRR</sequence>
<feature type="transmembrane region" description="Helical" evidence="9">
    <location>
        <begin position="190"/>
        <end position="211"/>
    </location>
</feature>
<dbReference type="Pfam" id="PF13231">
    <property type="entry name" value="PMT_2"/>
    <property type="match status" value="1"/>
</dbReference>
<dbReference type="PANTHER" id="PTHR33908:SF11">
    <property type="entry name" value="MEMBRANE PROTEIN"/>
    <property type="match status" value="1"/>
</dbReference>
<keyword evidence="5 9" id="KW-0812">Transmembrane</keyword>
<keyword evidence="6 9" id="KW-1133">Transmembrane helix</keyword>
<evidence type="ECO:0000256" key="8">
    <source>
        <dbReference type="SAM" id="MobiDB-lite"/>
    </source>
</evidence>
<evidence type="ECO:0000259" key="10">
    <source>
        <dbReference type="Pfam" id="PF13231"/>
    </source>
</evidence>
<feature type="domain" description="Glycosyltransferase RgtA/B/C/D-like" evidence="10">
    <location>
        <begin position="193"/>
        <end position="308"/>
    </location>
</feature>
<feature type="transmembrane region" description="Helical" evidence="9">
    <location>
        <begin position="433"/>
        <end position="449"/>
    </location>
</feature>
<gene>
    <name evidence="11" type="ORF">GCM10009760_40950</name>
</gene>
<dbReference type="Proteomes" id="UP001422759">
    <property type="component" value="Unassembled WGS sequence"/>
</dbReference>
<evidence type="ECO:0000256" key="9">
    <source>
        <dbReference type="SAM" id="Phobius"/>
    </source>
</evidence>
<dbReference type="PANTHER" id="PTHR33908">
    <property type="entry name" value="MANNOSYLTRANSFERASE YKCB-RELATED"/>
    <property type="match status" value="1"/>
</dbReference>
<feature type="compositionally biased region" description="Pro residues" evidence="8">
    <location>
        <begin position="625"/>
        <end position="647"/>
    </location>
</feature>
<evidence type="ECO:0000256" key="5">
    <source>
        <dbReference type="ARBA" id="ARBA00022692"/>
    </source>
</evidence>
<dbReference type="RefSeq" id="WP_344467120.1">
    <property type="nucleotide sequence ID" value="NZ_BAAANT010000024.1"/>
</dbReference>
<feature type="transmembrane region" description="Helical" evidence="9">
    <location>
        <begin position="246"/>
        <end position="262"/>
    </location>
</feature>
<keyword evidence="2" id="KW-1003">Cell membrane</keyword>
<evidence type="ECO:0000256" key="2">
    <source>
        <dbReference type="ARBA" id="ARBA00022475"/>
    </source>
</evidence>
<feature type="compositionally biased region" description="Low complexity" evidence="8">
    <location>
        <begin position="24"/>
        <end position="37"/>
    </location>
</feature>
<evidence type="ECO:0000256" key="7">
    <source>
        <dbReference type="ARBA" id="ARBA00023136"/>
    </source>
</evidence>
<reference evidence="11 12" key="1">
    <citation type="journal article" date="2019" name="Int. J. Syst. Evol. Microbiol.">
        <title>The Global Catalogue of Microorganisms (GCM) 10K type strain sequencing project: providing services to taxonomists for standard genome sequencing and annotation.</title>
        <authorList>
            <consortium name="The Broad Institute Genomics Platform"/>
            <consortium name="The Broad Institute Genome Sequencing Center for Infectious Disease"/>
            <person name="Wu L."/>
            <person name="Ma J."/>
        </authorList>
    </citation>
    <scope>NUCLEOTIDE SEQUENCE [LARGE SCALE GENOMIC DNA]</scope>
    <source>
        <strain evidence="11 12">JCM 14560</strain>
    </source>
</reference>
<protein>
    <submittedName>
        <fullName evidence="11">DUF3824 domain-containing protein</fullName>
    </submittedName>
</protein>
<organism evidence="11 12">
    <name type="scientific">Kitasatospora kazusensis</name>
    <dbReference type="NCBI Taxonomy" id="407974"/>
    <lineage>
        <taxon>Bacteria</taxon>
        <taxon>Bacillati</taxon>
        <taxon>Actinomycetota</taxon>
        <taxon>Actinomycetes</taxon>
        <taxon>Kitasatosporales</taxon>
        <taxon>Streptomycetaceae</taxon>
        <taxon>Kitasatospora</taxon>
    </lineage>
</organism>
<feature type="transmembrane region" description="Helical" evidence="9">
    <location>
        <begin position="291"/>
        <end position="307"/>
    </location>
</feature>
<feature type="transmembrane region" description="Helical" evidence="9">
    <location>
        <begin position="461"/>
        <end position="478"/>
    </location>
</feature>
<feature type="transmembrane region" description="Helical" evidence="9">
    <location>
        <begin position="362"/>
        <end position="381"/>
    </location>
</feature>
<proteinExistence type="predicted"/>
<evidence type="ECO:0000256" key="6">
    <source>
        <dbReference type="ARBA" id="ARBA00022989"/>
    </source>
</evidence>
<feature type="region of interest" description="Disordered" evidence="8">
    <location>
        <begin position="1"/>
        <end position="49"/>
    </location>
</feature>
<evidence type="ECO:0000256" key="4">
    <source>
        <dbReference type="ARBA" id="ARBA00022679"/>
    </source>
</evidence>
<accession>A0ABN2ZVT5</accession>
<keyword evidence="3" id="KW-0328">Glycosyltransferase</keyword>
<feature type="region of interest" description="Disordered" evidence="8">
    <location>
        <begin position="613"/>
        <end position="663"/>
    </location>
</feature>
<feature type="transmembrane region" description="Helical" evidence="9">
    <location>
        <begin position="319"/>
        <end position="342"/>
    </location>
</feature>
<dbReference type="InterPro" id="IPR038731">
    <property type="entry name" value="RgtA/B/C-like"/>
</dbReference>
<comment type="caution">
    <text evidence="11">The sequence shown here is derived from an EMBL/GenBank/DDBJ whole genome shotgun (WGS) entry which is preliminary data.</text>
</comment>
<keyword evidence="4" id="KW-0808">Transferase</keyword>
<feature type="compositionally biased region" description="Low complexity" evidence="8">
    <location>
        <begin position="648"/>
        <end position="663"/>
    </location>
</feature>
<dbReference type="EMBL" id="BAAANT010000024">
    <property type="protein sequence ID" value="GAA2148645.1"/>
    <property type="molecule type" value="Genomic_DNA"/>
</dbReference>
<feature type="transmembrane region" description="Helical" evidence="9">
    <location>
        <begin position="401"/>
        <end position="421"/>
    </location>
</feature>
<keyword evidence="12" id="KW-1185">Reference proteome</keyword>
<name>A0ABN2ZVT5_9ACTN</name>
<dbReference type="InterPro" id="IPR050297">
    <property type="entry name" value="LipidA_mod_glycosyltrf_83"/>
</dbReference>
<evidence type="ECO:0000313" key="11">
    <source>
        <dbReference type="EMBL" id="GAA2148645.1"/>
    </source>
</evidence>
<evidence type="ECO:0000256" key="1">
    <source>
        <dbReference type="ARBA" id="ARBA00004651"/>
    </source>
</evidence>
<comment type="subcellular location">
    <subcellularLocation>
        <location evidence="1">Cell membrane</location>
        <topology evidence="1">Multi-pass membrane protein</topology>
    </subcellularLocation>
</comment>